<protein>
    <recommendedName>
        <fullName evidence="4">F-box domain-containing protein</fullName>
    </recommendedName>
</protein>
<dbReference type="EMBL" id="JARIHO010000077">
    <property type="protein sequence ID" value="KAJ7310856.1"/>
    <property type="molecule type" value="Genomic_DNA"/>
</dbReference>
<dbReference type="SUPFAM" id="SSF52047">
    <property type="entry name" value="RNI-like"/>
    <property type="match status" value="1"/>
</dbReference>
<dbReference type="InterPro" id="IPR032675">
    <property type="entry name" value="LRR_dom_sf"/>
</dbReference>
<evidence type="ECO:0000313" key="2">
    <source>
        <dbReference type="EMBL" id="KAJ7310856.1"/>
    </source>
</evidence>
<keyword evidence="1" id="KW-0175">Coiled coil</keyword>
<sequence>MTIDELRARLVKLNTEIELHREALKSLEQNRSLVQRQMNAALDPVARLPLEISSEIFRHSLAPFPDPRPLHAPMLLLNICNAWTDIALSTPSLWAAIHIIFPSGLSSTQSLKALVPIWLQRAHNRPLSIWLSGANFDYNVLSIIWSHAQQLKHLEISDVESDDDDIPLWKGIIPGPLPSLETLTTHGVYGAGLSHHHILDLLRLAPNLIECSLELDVDITVDEILVLPKLHRLMFGECGTSPLFDYRFLEHLSLPGLETLFADAILESLLSFLQRSSPPLRELVLGNESDMPLLAECLHLVPDLRRFEMWDSPCGLVEGFFAALIQSPSLLPQLRTLVFHINENQTVDNISISFWTVALRALTARRTHLQVFHLQVPIGLASSIIPAAEISAALGELAADGMKICISGSDGKWKRTYD</sequence>
<dbReference type="Gene3D" id="3.80.10.10">
    <property type="entry name" value="Ribonuclease Inhibitor"/>
    <property type="match status" value="1"/>
</dbReference>
<dbReference type="AlphaFoldDB" id="A0AAD6Z876"/>
<evidence type="ECO:0000256" key="1">
    <source>
        <dbReference type="SAM" id="Coils"/>
    </source>
</evidence>
<feature type="coiled-coil region" evidence="1">
    <location>
        <begin position="3"/>
        <end position="37"/>
    </location>
</feature>
<dbReference type="Proteomes" id="UP001218218">
    <property type="component" value="Unassembled WGS sequence"/>
</dbReference>
<keyword evidence="3" id="KW-1185">Reference proteome</keyword>
<organism evidence="2 3">
    <name type="scientific">Mycena albidolilacea</name>
    <dbReference type="NCBI Taxonomy" id="1033008"/>
    <lineage>
        <taxon>Eukaryota</taxon>
        <taxon>Fungi</taxon>
        <taxon>Dikarya</taxon>
        <taxon>Basidiomycota</taxon>
        <taxon>Agaricomycotina</taxon>
        <taxon>Agaricomycetes</taxon>
        <taxon>Agaricomycetidae</taxon>
        <taxon>Agaricales</taxon>
        <taxon>Marasmiineae</taxon>
        <taxon>Mycenaceae</taxon>
        <taxon>Mycena</taxon>
    </lineage>
</organism>
<evidence type="ECO:0000313" key="3">
    <source>
        <dbReference type="Proteomes" id="UP001218218"/>
    </source>
</evidence>
<gene>
    <name evidence="2" type="ORF">DFH08DRAFT_456339</name>
</gene>
<reference evidence="2" key="1">
    <citation type="submission" date="2023-03" db="EMBL/GenBank/DDBJ databases">
        <title>Massive genome expansion in bonnet fungi (Mycena s.s.) driven by repeated elements and novel gene families across ecological guilds.</title>
        <authorList>
            <consortium name="Lawrence Berkeley National Laboratory"/>
            <person name="Harder C.B."/>
            <person name="Miyauchi S."/>
            <person name="Viragh M."/>
            <person name="Kuo A."/>
            <person name="Thoen E."/>
            <person name="Andreopoulos B."/>
            <person name="Lu D."/>
            <person name="Skrede I."/>
            <person name="Drula E."/>
            <person name="Henrissat B."/>
            <person name="Morin E."/>
            <person name="Kohler A."/>
            <person name="Barry K."/>
            <person name="LaButti K."/>
            <person name="Morin E."/>
            <person name="Salamov A."/>
            <person name="Lipzen A."/>
            <person name="Mereny Z."/>
            <person name="Hegedus B."/>
            <person name="Baldrian P."/>
            <person name="Stursova M."/>
            <person name="Weitz H."/>
            <person name="Taylor A."/>
            <person name="Grigoriev I.V."/>
            <person name="Nagy L.G."/>
            <person name="Martin F."/>
            <person name="Kauserud H."/>
        </authorList>
    </citation>
    <scope>NUCLEOTIDE SEQUENCE</scope>
    <source>
        <strain evidence="2">CBHHK002</strain>
    </source>
</reference>
<name>A0AAD6Z876_9AGAR</name>
<accession>A0AAD6Z876</accession>
<proteinExistence type="predicted"/>
<comment type="caution">
    <text evidence="2">The sequence shown here is derived from an EMBL/GenBank/DDBJ whole genome shotgun (WGS) entry which is preliminary data.</text>
</comment>
<evidence type="ECO:0008006" key="4">
    <source>
        <dbReference type="Google" id="ProtNLM"/>
    </source>
</evidence>